<evidence type="ECO:0000313" key="7">
    <source>
        <dbReference type="Ensembl" id="ENSSSCP00015021594.1"/>
    </source>
</evidence>
<evidence type="ECO:0000256" key="2">
    <source>
        <dbReference type="ARBA" id="ARBA00022723"/>
    </source>
</evidence>
<dbReference type="SMART" id="SM00661">
    <property type="entry name" value="RPOL9"/>
    <property type="match status" value="1"/>
</dbReference>
<accession>A0A8D0NTA9</accession>
<dbReference type="AlphaFoldDB" id="A0A8D0NTA9"/>
<reference evidence="7" key="1">
    <citation type="submission" date="2025-08" db="UniProtKB">
        <authorList>
            <consortium name="Ensembl"/>
        </authorList>
    </citation>
    <scope>IDENTIFICATION</scope>
</reference>
<keyword evidence="3" id="KW-0862">Zinc</keyword>
<dbReference type="PROSITE" id="PS01030">
    <property type="entry name" value="RNA_POL_M_15KD"/>
    <property type="match status" value="1"/>
</dbReference>
<protein>
    <recommendedName>
        <fullName evidence="6">DNA-directed RNA polymerase II subunit RPB9-like zinc ribbon domain-containing protein</fullName>
    </recommendedName>
</protein>
<evidence type="ECO:0000256" key="1">
    <source>
        <dbReference type="ARBA" id="ARBA00008925"/>
    </source>
</evidence>
<dbReference type="Proteomes" id="UP000694726">
    <property type="component" value="Unplaced"/>
</dbReference>
<dbReference type="InterPro" id="IPR001529">
    <property type="entry name" value="Zn_ribbon_RPB9"/>
</dbReference>
<dbReference type="Ensembl" id="ENSSSCT00015053865.1">
    <property type="protein sequence ID" value="ENSSSCP00015021594.1"/>
    <property type="gene ID" value="ENSSSCG00015040443.1"/>
</dbReference>
<proteinExistence type="inferred from homology"/>
<feature type="domain" description="DNA-directed RNA polymerase II subunit RPB9-like zinc ribbon" evidence="6">
    <location>
        <begin position="62"/>
        <end position="112"/>
    </location>
</feature>
<evidence type="ECO:0000259" key="6">
    <source>
        <dbReference type="SMART" id="SM00661"/>
    </source>
</evidence>
<evidence type="ECO:0000256" key="3">
    <source>
        <dbReference type="ARBA" id="ARBA00022833"/>
    </source>
</evidence>
<feature type="region of interest" description="Disordered" evidence="5">
    <location>
        <begin position="28"/>
        <end position="47"/>
    </location>
</feature>
<keyword evidence="2" id="KW-0479">Metal-binding</keyword>
<evidence type="ECO:0000313" key="8">
    <source>
        <dbReference type="Proteomes" id="UP000694726"/>
    </source>
</evidence>
<organism evidence="7 8">
    <name type="scientific">Sus scrofa</name>
    <name type="common">Pig</name>
    <dbReference type="NCBI Taxonomy" id="9823"/>
    <lineage>
        <taxon>Eukaryota</taxon>
        <taxon>Metazoa</taxon>
        <taxon>Chordata</taxon>
        <taxon>Craniata</taxon>
        <taxon>Vertebrata</taxon>
        <taxon>Euteleostomi</taxon>
        <taxon>Mammalia</taxon>
        <taxon>Eutheria</taxon>
        <taxon>Laurasiatheria</taxon>
        <taxon>Artiodactyla</taxon>
        <taxon>Suina</taxon>
        <taxon>Suidae</taxon>
        <taxon>Sus</taxon>
    </lineage>
</organism>
<evidence type="ECO:0000256" key="5">
    <source>
        <dbReference type="SAM" id="MobiDB-lite"/>
    </source>
</evidence>
<name>A0A8D0NTA9_PIG</name>
<dbReference type="InterPro" id="IPR019761">
    <property type="entry name" value="DNA-dir_RNA_pol-M_15_CS"/>
</dbReference>
<dbReference type="GO" id="GO:0006351">
    <property type="term" value="P:DNA-templated transcription"/>
    <property type="evidence" value="ECO:0007669"/>
    <property type="project" value="InterPro"/>
</dbReference>
<evidence type="ECO:0000256" key="4">
    <source>
        <dbReference type="ARBA" id="ARBA00023163"/>
    </source>
</evidence>
<sequence length="168" mass="17824">MMLWEPACRSAHWECGADVPTGGLIAERRPPGPMGSSGRPEAPGVHGQGAAGSVGWAVVMLLFCPGCGNGLIVEEGQRCHRFACNTCPYVHNITRKVTNRKYPKLKEVDDVLGGAAAWENVDSTAGERERPVPGQSCGWYGAADSAPPWQSACASAKRKSIFSSLIIS</sequence>
<comment type="similarity">
    <text evidence="1">Belongs to the archaeal RpoM/eukaryotic RPA12/RPB9/RPC11 RNA polymerase family.</text>
</comment>
<dbReference type="Pfam" id="PF02150">
    <property type="entry name" value="Zn_ribbon_RPB9"/>
    <property type="match status" value="1"/>
</dbReference>
<dbReference type="GO" id="GO:0046872">
    <property type="term" value="F:metal ion binding"/>
    <property type="evidence" value="ECO:0007669"/>
    <property type="project" value="UniProtKB-KW"/>
</dbReference>
<keyword evidence="4" id="KW-0804">Transcription</keyword>